<evidence type="ECO:0000256" key="3">
    <source>
        <dbReference type="SAM" id="MobiDB-lite"/>
    </source>
</evidence>
<dbReference type="Proteomes" id="UP000253083">
    <property type="component" value="Unassembled WGS sequence"/>
</dbReference>
<dbReference type="RefSeq" id="WP_113955993.1">
    <property type="nucleotide sequence ID" value="NZ_QNRT01000010.1"/>
</dbReference>
<feature type="chain" id="PRO_5017329550" evidence="4">
    <location>
        <begin position="21"/>
        <end position="563"/>
    </location>
</feature>
<dbReference type="GO" id="GO:0005737">
    <property type="term" value="C:cytoplasm"/>
    <property type="evidence" value="ECO:0007669"/>
    <property type="project" value="TreeGrafter"/>
</dbReference>
<feature type="compositionally biased region" description="Low complexity" evidence="3">
    <location>
        <begin position="31"/>
        <end position="45"/>
    </location>
</feature>
<gene>
    <name evidence="5" type="ORF">DFR28_11074</name>
</gene>
<evidence type="ECO:0000256" key="2">
    <source>
        <dbReference type="ARBA" id="ARBA00022801"/>
    </source>
</evidence>
<evidence type="ECO:0000256" key="1">
    <source>
        <dbReference type="ARBA" id="ARBA00022723"/>
    </source>
</evidence>
<keyword evidence="1" id="KW-0479">Metal-binding</keyword>
<comment type="caution">
    <text evidence="5">The sequence shown here is derived from an EMBL/GenBank/DDBJ whole genome shotgun (WGS) entry which is preliminary data.</text>
</comment>
<keyword evidence="2" id="KW-0378">Hydrolase</keyword>
<organism evidence="5 6">
    <name type="scientific">Arenicella xantha</name>
    <dbReference type="NCBI Taxonomy" id="644221"/>
    <lineage>
        <taxon>Bacteria</taxon>
        <taxon>Pseudomonadati</taxon>
        <taxon>Pseudomonadota</taxon>
        <taxon>Gammaproteobacteria</taxon>
        <taxon>Arenicellales</taxon>
        <taxon>Arenicellaceae</taxon>
        <taxon>Arenicella</taxon>
    </lineage>
</organism>
<dbReference type="Gene3D" id="3.30.540.30">
    <property type="match status" value="1"/>
</dbReference>
<accession>A0A395JK82</accession>
<dbReference type="GO" id="GO:0046872">
    <property type="term" value="F:metal ion binding"/>
    <property type="evidence" value="ECO:0007669"/>
    <property type="project" value="UniProtKB-KW"/>
</dbReference>
<evidence type="ECO:0000313" key="5">
    <source>
        <dbReference type="EMBL" id="RBP47111.1"/>
    </source>
</evidence>
<dbReference type="AlphaFoldDB" id="A0A395JK82"/>
<dbReference type="PANTHER" id="PTHR23422">
    <property type="entry name" value="DIPEPTIDYL PEPTIDASE III-RELATED"/>
    <property type="match status" value="1"/>
</dbReference>
<dbReference type="PROSITE" id="PS51257">
    <property type="entry name" value="PROKAR_LIPOPROTEIN"/>
    <property type="match status" value="1"/>
</dbReference>
<sequence>MKSLTPLISLLLIGALTSCSNETTSSAPEQTADASTSAAAAPATKPDTEKPSRFDIYSEVELNVDMSALTDQQKEMVALLIDAAKITDDIFWLQVWGDRQPLLDSIDDPKARQFAFYNYGPWDRLDADKPFLADAGPRPEGARFYPEDMSKGEFEAWDQVGKDGLYSIIQRDAEGNLKLVPYTTAYQAQIQEIADLLDQASKLAADQGFANYLTLRAEALRSNDYQASDMAWMENKTNPVELVIGPIETYQDALFGYRAAFETFVLIKDMAWSERLARFAKYMPELQQGLPVPEQYKAEVPGSDADLNAYDMAYCAGDCNSGAKTIAINLPNDEQVQLEKGTRRLQLKNAMRAKFDQILLPIAGELIAPDQRDNITFDAFFANTMFHEVAHGLGIKNTLDGSGTVRQALKEHSSALEEGKADILGLYMIQELRAKGEISEGELMDNYVTFLAGIFRSVRFGASSAHGRANMIRFNYFSQAGAFSRDSDTGTYRVNVAAFEQAVKGLSTKLLTLQGDGDYQTVATFVADNGQVSEQLQADLDRLAAASIPVDIVYKQGKEVLGL</sequence>
<name>A0A395JK82_9GAMM</name>
<keyword evidence="6" id="KW-1185">Reference proteome</keyword>
<feature type="signal peptide" evidence="4">
    <location>
        <begin position="1"/>
        <end position="20"/>
    </location>
</feature>
<dbReference type="PANTHER" id="PTHR23422:SF9">
    <property type="entry name" value="ZN-DEPENDENT HYDROLASE"/>
    <property type="match status" value="1"/>
</dbReference>
<dbReference type="InterPro" id="IPR039461">
    <property type="entry name" value="Peptidase_M49"/>
</dbReference>
<proteinExistence type="predicted"/>
<dbReference type="EMBL" id="QNRT01000010">
    <property type="protein sequence ID" value="RBP47111.1"/>
    <property type="molecule type" value="Genomic_DNA"/>
</dbReference>
<dbReference type="OrthoDB" id="9812747at2"/>
<dbReference type="InParanoid" id="A0A395JK82"/>
<dbReference type="Pfam" id="PF03571">
    <property type="entry name" value="Peptidase_M49"/>
    <property type="match status" value="1"/>
</dbReference>
<evidence type="ECO:0000256" key="4">
    <source>
        <dbReference type="SAM" id="SignalP"/>
    </source>
</evidence>
<reference evidence="5 6" key="1">
    <citation type="submission" date="2018-06" db="EMBL/GenBank/DDBJ databases">
        <title>Genomic Encyclopedia of Type Strains, Phase IV (KMG-IV): sequencing the most valuable type-strain genomes for metagenomic binning, comparative biology and taxonomic classification.</title>
        <authorList>
            <person name="Goeker M."/>
        </authorList>
    </citation>
    <scope>NUCLEOTIDE SEQUENCE [LARGE SCALE GENOMIC DNA]</scope>
    <source>
        <strain evidence="5 6">DSM 24032</strain>
    </source>
</reference>
<protein>
    <submittedName>
        <fullName evidence="5">Peptidase M49-like protein</fullName>
    </submittedName>
</protein>
<keyword evidence="4" id="KW-0732">Signal</keyword>
<feature type="region of interest" description="Disordered" evidence="3">
    <location>
        <begin position="22"/>
        <end position="52"/>
    </location>
</feature>
<dbReference type="GO" id="GO:0008239">
    <property type="term" value="F:dipeptidyl-peptidase activity"/>
    <property type="evidence" value="ECO:0007669"/>
    <property type="project" value="TreeGrafter"/>
</dbReference>
<evidence type="ECO:0000313" key="6">
    <source>
        <dbReference type="Proteomes" id="UP000253083"/>
    </source>
</evidence>